<dbReference type="SUPFAM" id="SSF53098">
    <property type="entry name" value="Ribonuclease H-like"/>
    <property type="match status" value="1"/>
</dbReference>
<dbReference type="GO" id="GO:0000967">
    <property type="term" value="P:rRNA 5'-end processing"/>
    <property type="evidence" value="ECO:0007669"/>
    <property type="project" value="UniProtKB-UniRule"/>
</dbReference>
<protein>
    <recommendedName>
        <fullName evidence="5">Putative pre-16S rRNA nuclease</fullName>
        <ecNumber evidence="5">3.1.-.-</ecNumber>
    </recommendedName>
</protein>
<dbReference type="InterPro" id="IPR005227">
    <property type="entry name" value="YqgF"/>
</dbReference>
<dbReference type="InterPro" id="IPR037027">
    <property type="entry name" value="YqgF/RNaseH-like_dom_sf"/>
</dbReference>
<comment type="subcellular location">
    <subcellularLocation>
        <location evidence="5">Cytoplasm</location>
    </subcellularLocation>
</comment>
<evidence type="ECO:0000313" key="8">
    <source>
        <dbReference type="Proteomes" id="UP000178690"/>
    </source>
</evidence>
<dbReference type="AlphaFoldDB" id="A0A1G2PPB9"/>
<dbReference type="SMART" id="SM00732">
    <property type="entry name" value="YqgFc"/>
    <property type="match status" value="1"/>
</dbReference>
<evidence type="ECO:0000313" key="7">
    <source>
        <dbReference type="EMBL" id="OHA49462.1"/>
    </source>
</evidence>
<name>A0A1G2PPB9_TERXR</name>
<comment type="caution">
    <text evidence="7">The sequence shown here is derived from an EMBL/GenBank/DDBJ whole genome shotgun (WGS) entry which is preliminary data.</text>
</comment>
<evidence type="ECO:0000256" key="2">
    <source>
        <dbReference type="ARBA" id="ARBA00022517"/>
    </source>
</evidence>
<dbReference type="EC" id="3.1.-.-" evidence="5"/>
<keyword evidence="4 5" id="KW-0378">Hydrolase</keyword>
<keyword evidence="1 5" id="KW-0963">Cytoplasm</keyword>
<feature type="domain" description="YqgF/RNase H-like" evidence="6">
    <location>
        <begin position="1"/>
        <end position="100"/>
    </location>
</feature>
<comment type="function">
    <text evidence="5">Could be a nuclease involved in processing of the 5'-end of pre-16S rRNA.</text>
</comment>
<dbReference type="PANTHER" id="PTHR33317:SF4">
    <property type="entry name" value="POLYNUCLEOTIDYL TRANSFERASE, RIBONUCLEASE H-LIKE SUPERFAMILY PROTEIN"/>
    <property type="match status" value="1"/>
</dbReference>
<dbReference type="Proteomes" id="UP000178690">
    <property type="component" value="Unassembled WGS sequence"/>
</dbReference>
<comment type="similarity">
    <text evidence="5">Belongs to the YqgF HJR family.</text>
</comment>
<evidence type="ECO:0000256" key="1">
    <source>
        <dbReference type="ARBA" id="ARBA00022490"/>
    </source>
</evidence>
<sequence length="126" mass="13600">MRILGLDYGERRVGVAFADTGAARVALPLLTLSNDAALLLKLRTLIRDRGIVRVVVGLPLTLRGEEGAMAEAARQFGKRLHDNIALPVDFVDERLTTKVARDAHNRDAGAAAAILETWLARSTQSG</sequence>
<dbReference type="InterPro" id="IPR006641">
    <property type="entry name" value="YqgF/RNaseH-like_dom"/>
</dbReference>
<dbReference type="EMBL" id="MHST01000009">
    <property type="protein sequence ID" value="OHA49462.1"/>
    <property type="molecule type" value="Genomic_DNA"/>
</dbReference>
<evidence type="ECO:0000256" key="5">
    <source>
        <dbReference type="HAMAP-Rule" id="MF_00651"/>
    </source>
</evidence>
<evidence type="ECO:0000259" key="6">
    <source>
        <dbReference type="SMART" id="SM00732"/>
    </source>
</evidence>
<dbReference type="GO" id="GO:0016788">
    <property type="term" value="F:hydrolase activity, acting on ester bonds"/>
    <property type="evidence" value="ECO:0007669"/>
    <property type="project" value="UniProtKB-UniRule"/>
</dbReference>
<accession>A0A1G2PPB9</accession>
<gene>
    <name evidence="7" type="ORF">A2682_00340</name>
</gene>
<keyword evidence="3 5" id="KW-0540">Nuclease</keyword>
<dbReference type="InterPro" id="IPR012337">
    <property type="entry name" value="RNaseH-like_sf"/>
</dbReference>
<organism evidence="7 8">
    <name type="scientific">Terrybacteria sp. (strain RIFCSPHIGHO2_01_FULL_58_15)</name>
    <dbReference type="NCBI Taxonomy" id="1802363"/>
    <lineage>
        <taxon>Bacteria</taxon>
        <taxon>Candidatus Terryibacteriota</taxon>
    </lineage>
</organism>
<dbReference type="GO" id="GO:0005829">
    <property type="term" value="C:cytosol"/>
    <property type="evidence" value="ECO:0007669"/>
    <property type="project" value="TreeGrafter"/>
</dbReference>
<evidence type="ECO:0000256" key="4">
    <source>
        <dbReference type="ARBA" id="ARBA00022801"/>
    </source>
</evidence>
<reference evidence="7 8" key="1">
    <citation type="journal article" date="2016" name="Nat. Commun.">
        <title>Thousands of microbial genomes shed light on interconnected biogeochemical processes in an aquifer system.</title>
        <authorList>
            <person name="Anantharaman K."/>
            <person name="Brown C.T."/>
            <person name="Hug L.A."/>
            <person name="Sharon I."/>
            <person name="Castelle C.J."/>
            <person name="Probst A.J."/>
            <person name="Thomas B.C."/>
            <person name="Singh A."/>
            <person name="Wilkins M.J."/>
            <person name="Karaoz U."/>
            <person name="Brodie E.L."/>
            <person name="Williams K.H."/>
            <person name="Hubbard S.S."/>
            <person name="Banfield J.F."/>
        </authorList>
    </citation>
    <scope>NUCLEOTIDE SEQUENCE [LARGE SCALE GENOMIC DNA]</scope>
    <source>
        <strain evidence="8">RIFCSPHIGHO2_01_FULL_58_15</strain>
    </source>
</reference>
<keyword evidence="2 5" id="KW-0690">Ribosome biogenesis</keyword>
<dbReference type="NCBIfam" id="TIGR00250">
    <property type="entry name" value="RNAse_H_YqgF"/>
    <property type="match status" value="1"/>
</dbReference>
<dbReference type="Gene3D" id="3.30.420.140">
    <property type="entry name" value="YqgF/RNase H-like domain"/>
    <property type="match status" value="1"/>
</dbReference>
<dbReference type="HAMAP" id="MF_00651">
    <property type="entry name" value="Nuclease_YqgF"/>
    <property type="match status" value="1"/>
</dbReference>
<dbReference type="CDD" id="cd16964">
    <property type="entry name" value="YqgF"/>
    <property type="match status" value="1"/>
</dbReference>
<proteinExistence type="inferred from homology"/>
<evidence type="ECO:0000256" key="3">
    <source>
        <dbReference type="ARBA" id="ARBA00022722"/>
    </source>
</evidence>
<dbReference type="STRING" id="1802363.A2682_00340"/>
<dbReference type="GO" id="GO:0004518">
    <property type="term" value="F:nuclease activity"/>
    <property type="evidence" value="ECO:0007669"/>
    <property type="project" value="UniProtKB-KW"/>
</dbReference>
<dbReference type="PANTHER" id="PTHR33317">
    <property type="entry name" value="POLYNUCLEOTIDYL TRANSFERASE, RIBONUCLEASE H-LIKE SUPERFAMILY PROTEIN"/>
    <property type="match status" value="1"/>
</dbReference>
<dbReference type="Pfam" id="PF03652">
    <property type="entry name" value="RuvX"/>
    <property type="match status" value="1"/>
</dbReference>